<sequence>MRQTWITAPGSVEVREVAEPVPAAGEVLVEVAYAGICGSDLHTLRRGHPWLPYPIAPGHEASGVVLGGPGFAPGRRVYLRPAVSCGRCFYCARGRTNLCANLIGVGSHTPGAFAERFAVPPAALAPVPDGVSLAAAAMTEPLATAVHAVSVAAPAGLAGATVAILGGGTIGQCMLLAALGAGAGEVVLTDPVASKRDLARSLGVAATVDPSSDAAEGEIRAALGGRPDVVFDCVAGRATLAGAVRLAMNGGTVVVVGVGHGPMDLTVEAVQDHEIRIAGSAMYVAADFAAAERLIAGGAPVERLITSVRPLAGAPEALAAAAAGGEVKIHLAGPQGGA</sequence>
<protein>
    <submittedName>
        <fullName evidence="6">Alcohol dehydrogenase</fullName>
    </submittedName>
</protein>
<dbReference type="AlphaFoldDB" id="A0A919K5F4"/>
<name>A0A919K5F4_9ACTN</name>
<evidence type="ECO:0000256" key="1">
    <source>
        <dbReference type="ARBA" id="ARBA00001947"/>
    </source>
</evidence>
<dbReference type="PANTHER" id="PTHR43401">
    <property type="entry name" value="L-THREONINE 3-DEHYDROGENASE"/>
    <property type="match status" value="1"/>
</dbReference>
<dbReference type="Gene3D" id="3.90.180.10">
    <property type="entry name" value="Medium-chain alcohol dehydrogenases, catalytic domain"/>
    <property type="match status" value="1"/>
</dbReference>
<dbReference type="SUPFAM" id="SSF51735">
    <property type="entry name" value="NAD(P)-binding Rossmann-fold domains"/>
    <property type="match status" value="1"/>
</dbReference>
<evidence type="ECO:0000256" key="3">
    <source>
        <dbReference type="ARBA" id="ARBA00022833"/>
    </source>
</evidence>
<dbReference type="RefSeq" id="WP_203787130.1">
    <property type="nucleotide sequence ID" value="NZ_BOMV01000078.1"/>
</dbReference>
<dbReference type="InterPro" id="IPR036291">
    <property type="entry name" value="NAD(P)-bd_dom_sf"/>
</dbReference>
<dbReference type="InterPro" id="IPR011032">
    <property type="entry name" value="GroES-like_sf"/>
</dbReference>
<dbReference type="PANTHER" id="PTHR43401:SF2">
    <property type="entry name" value="L-THREONINE 3-DEHYDROGENASE"/>
    <property type="match status" value="1"/>
</dbReference>
<keyword evidence="4" id="KW-0560">Oxidoreductase</keyword>
<accession>A0A919K5F4</accession>
<feature type="domain" description="Enoyl reductase (ER)" evidence="5">
    <location>
        <begin position="7"/>
        <end position="331"/>
    </location>
</feature>
<keyword evidence="7" id="KW-1185">Reference proteome</keyword>
<dbReference type="EMBL" id="BOMV01000078">
    <property type="protein sequence ID" value="GIE99929.1"/>
    <property type="molecule type" value="Genomic_DNA"/>
</dbReference>
<keyword evidence="3" id="KW-0862">Zinc</keyword>
<dbReference type="SUPFAM" id="SSF50129">
    <property type="entry name" value="GroES-like"/>
    <property type="match status" value="1"/>
</dbReference>
<dbReference type="InterPro" id="IPR013154">
    <property type="entry name" value="ADH-like_N"/>
</dbReference>
<comment type="caution">
    <text evidence="6">The sequence shown here is derived from an EMBL/GenBank/DDBJ whole genome shotgun (WGS) entry which is preliminary data.</text>
</comment>
<dbReference type="InterPro" id="IPR013149">
    <property type="entry name" value="ADH-like_C"/>
</dbReference>
<dbReference type="InterPro" id="IPR020843">
    <property type="entry name" value="ER"/>
</dbReference>
<evidence type="ECO:0000259" key="5">
    <source>
        <dbReference type="SMART" id="SM00829"/>
    </source>
</evidence>
<evidence type="ECO:0000256" key="2">
    <source>
        <dbReference type="ARBA" id="ARBA00022723"/>
    </source>
</evidence>
<comment type="cofactor">
    <cofactor evidence="1">
        <name>Zn(2+)</name>
        <dbReference type="ChEBI" id="CHEBI:29105"/>
    </cofactor>
</comment>
<dbReference type="GO" id="GO:0016491">
    <property type="term" value="F:oxidoreductase activity"/>
    <property type="evidence" value="ECO:0007669"/>
    <property type="project" value="UniProtKB-KW"/>
</dbReference>
<reference evidence="6" key="1">
    <citation type="submission" date="2021-01" db="EMBL/GenBank/DDBJ databases">
        <title>Whole genome shotgun sequence of Actinoplanes rishiriensis NBRC 108556.</title>
        <authorList>
            <person name="Komaki H."/>
            <person name="Tamura T."/>
        </authorList>
    </citation>
    <scope>NUCLEOTIDE SEQUENCE</scope>
    <source>
        <strain evidence="6">NBRC 108556</strain>
    </source>
</reference>
<organism evidence="6 7">
    <name type="scientific">Paractinoplanes rishiriensis</name>
    <dbReference type="NCBI Taxonomy" id="1050105"/>
    <lineage>
        <taxon>Bacteria</taxon>
        <taxon>Bacillati</taxon>
        <taxon>Actinomycetota</taxon>
        <taxon>Actinomycetes</taxon>
        <taxon>Micromonosporales</taxon>
        <taxon>Micromonosporaceae</taxon>
        <taxon>Paractinoplanes</taxon>
    </lineage>
</organism>
<evidence type="ECO:0000256" key="4">
    <source>
        <dbReference type="ARBA" id="ARBA00023002"/>
    </source>
</evidence>
<dbReference type="Pfam" id="PF08240">
    <property type="entry name" value="ADH_N"/>
    <property type="match status" value="1"/>
</dbReference>
<dbReference type="GO" id="GO:0046872">
    <property type="term" value="F:metal ion binding"/>
    <property type="evidence" value="ECO:0007669"/>
    <property type="project" value="UniProtKB-KW"/>
</dbReference>
<gene>
    <name evidence="6" type="ORF">Ari01nite_73940</name>
</gene>
<evidence type="ECO:0000313" key="7">
    <source>
        <dbReference type="Proteomes" id="UP000636960"/>
    </source>
</evidence>
<dbReference type="Gene3D" id="3.40.50.720">
    <property type="entry name" value="NAD(P)-binding Rossmann-like Domain"/>
    <property type="match status" value="1"/>
</dbReference>
<keyword evidence="2" id="KW-0479">Metal-binding</keyword>
<dbReference type="Proteomes" id="UP000636960">
    <property type="component" value="Unassembled WGS sequence"/>
</dbReference>
<dbReference type="InterPro" id="IPR050129">
    <property type="entry name" value="Zn_alcohol_dh"/>
</dbReference>
<dbReference type="SMART" id="SM00829">
    <property type="entry name" value="PKS_ER"/>
    <property type="match status" value="1"/>
</dbReference>
<dbReference type="Pfam" id="PF00107">
    <property type="entry name" value="ADH_zinc_N"/>
    <property type="match status" value="1"/>
</dbReference>
<evidence type="ECO:0000313" key="6">
    <source>
        <dbReference type="EMBL" id="GIE99929.1"/>
    </source>
</evidence>
<proteinExistence type="predicted"/>